<protein>
    <submittedName>
        <fullName evidence="7">Sex peptide receptor</fullName>
    </submittedName>
</protein>
<accession>A0AAU6WVE3</accession>
<keyword evidence="2 5" id="KW-0812">Transmembrane</keyword>
<evidence type="ECO:0000256" key="3">
    <source>
        <dbReference type="ARBA" id="ARBA00022989"/>
    </source>
</evidence>
<dbReference type="GO" id="GO:0016020">
    <property type="term" value="C:membrane"/>
    <property type="evidence" value="ECO:0007669"/>
    <property type="project" value="UniProtKB-SubCell"/>
</dbReference>
<feature type="transmembrane region" description="Helical" evidence="5">
    <location>
        <begin position="291"/>
        <end position="315"/>
    </location>
</feature>
<evidence type="ECO:0000256" key="4">
    <source>
        <dbReference type="ARBA" id="ARBA00023136"/>
    </source>
</evidence>
<dbReference type="Pfam" id="PF10324">
    <property type="entry name" value="7TM_GPCR_Srw"/>
    <property type="match status" value="1"/>
</dbReference>
<dbReference type="PANTHER" id="PTHR47023:SF1">
    <property type="entry name" value="SEX PEPTIDE RECEPTOR"/>
    <property type="match status" value="1"/>
</dbReference>
<reference evidence="7" key="1">
    <citation type="submission" date="2023-08" db="EMBL/GenBank/DDBJ databases">
        <authorList>
            <person name="Sung Woo P."/>
        </authorList>
    </citation>
    <scope>NUCLEOTIDE SEQUENCE</scope>
</reference>
<feature type="transmembrane region" description="Helical" evidence="5">
    <location>
        <begin position="335"/>
        <end position="355"/>
    </location>
</feature>
<dbReference type="EMBL" id="OR451139">
    <property type="protein sequence ID" value="XAR01541.1"/>
    <property type="molecule type" value="mRNA"/>
</dbReference>
<keyword evidence="7" id="KW-0675">Receptor</keyword>
<sequence>MDGMIDNISADSKMATTDMSTTLNSTYHSTPPPMMKKYLFLPMMFPGQYSVPINGYISPILVFLTIINNTLVCVVLLKRHMRSPTNVLLAAMAISDMLTGVFPVPIFIYFFGTERFREIVPYEWCYAYKYLSEYIPIIFHTASIWLTMALAIQRYIYVCHSFRARTWCTIPNVIRGTVVIYLIAILSQLCRFFEEEITPVALPSELHLNQTVIGCEFGHRKWVVGKLDIYYNIYFGFRVIFIHLVPCISLVVMNALLIYAMRCAQRRRMQLLRQNKKSESKKLKDSNCTTLMLVAVVGLFLLVEFPLGILMIIMIVENTFGVSIIERETMNILSLMSNFFILLSYPLNFFIYCGMSKQFRETFKRLFTGGQVQLDRDYSQYMTLPTENGRTAVTGDETAL</sequence>
<feature type="transmembrane region" description="Helical" evidence="5">
    <location>
        <begin position="131"/>
        <end position="152"/>
    </location>
</feature>
<dbReference type="CDD" id="cd14978">
    <property type="entry name" value="7tmA_FMRFamide_R-like"/>
    <property type="match status" value="1"/>
</dbReference>
<organism evidence="7">
    <name type="scientific">Haliotis discus hannai</name>
    <name type="common">Japanese abalone</name>
    <dbReference type="NCBI Taxonomy" id="42344"/>
    <lineage>
        <taxon>Eukaryota</taxon>
        <taxon>Metazoa</taxon>
        <taxon>Spiralia</taxon>
        <taxon>Lophotrochozoa</taxon>
        <taxon>Mollusca</taxon>
        <taxon>Gastropoda</taxon>
        <taxon>Vetigastropoda</taxon>
        <taxon>Lepetellida</taxon>
        <taxon>Haliotoidea</taxon>
        <taxon>Haliotidae</taxon>
        <taxon>Haliotis</taxon>
    </lineage>
</organism>
<evidence type="ECO:0000256" key="2">
    <source>
        <dbReference type="ARBA" id="ARBA00022692"/>
    </source>
</evidence>
<feature type="transmembrane region" description="Helical" evidence="5">
    <location>
        <begin position="173"/>
        <end position="194"/>
    </location>
</feature>
<evidence type="ECO:0000313" key="7">
    <source>
        <dbReference type="EMBL" id="XAR01541.1"/>
    </source>
</evidence>
<dbReference type="PANTHER" id="PTHR47023">
    <property type="entry name" value="SEX PEPTIDE RECEPTOR"/>
    <property type="match status" value="1"/>
</dbReference>
<proteinExistence type="evidence at transcript level"/>
<dbReference type="PRINTS" id="PR00237">
    <property type="entry name" value="GPCRRHODOPSN"/>
</dbReference>
<evidence type="ECO:0000256" key="5">
    <source>
        <dbReference type="SAM" id="Phobius"/>
    </source>
</evidence>
<dbReference type="InterPro" id="IPR053071">
    <property type="entry name" value="GPCR1-related_rcpt"/>
</dbReference>
<evidence type="ECO:0000259" key="6">
    <source>
        <dbReference type="PROSITE" id="PS50262"/>
    </source>
</evidence>
<dbReference type="AlphaFoldDB" id="A0AAU6WVE3"/>
<feature type="transmembrane region" description="Helical" evidence="5">
    <location>
        <begin position="89"/>
        <end position="111"/>
    </location>
</feature>
<reference evidence="7" key="2">
    <citation type="journal article" date="2024" name="Gen. Comp. Endocrinol.">
        <title>Characterization of myoinhibitory peptide signaling system and its implication in larval metamorphosis and spawning behavior in Pacific abalone.</title>
        <authorList>
            <person name="Park S."/>
            <person name="Ae Kim M."/>
            <person name="Chang Sohn Y."/>
        </authorList>
    </citation>
    <scope>NUCLEOTIDE SEQUENCE</scope>
</reference>
<keyword evidence="3 5" id="KW-1133">Transmembrane helix</keyword>
<feature type="transmembrane region" description="Helical" evidence="5">
    <location>
        <begin position="240"/>
        <end position="260"/>
    </location>
</feature>
<keyword evidence="4 5" id="KW-0472">Membrane</keyword>
<dbReference type="InterPro" id="IPR019427">
    <property type="entry name" value="7TM_GPCR_serpentine_rcpt_Srw"/>
</dbReference>
<evidence type="ECO:0000256" key="1">
    <source>
        <dbReference type="ARBA" id="ARBA00004370"/>
    </source>
</evidence>
<dbReference type="PROSITE" id="PS50262">
    <property type="entry name" value="G_PROTEIN_RECEP_F1_2"/>
    <property type="match status" value="1"/>
</dbReference>
<name>A0AAU6WVE3_HALDH</name>
<comment type="subcellular location">
    <subcellularLocation>
        <location evidence="1">Membrane</location>
    </subcellularLocation>
</comment>
<feature type="transmembrane region" description="Helical" evidence="5">
    <location>
        <begin position="56"/>
        <end position="77"/>
    </location>
</feature>
<dbReference type="SUPFAM" id="SSF81321">
    <property type="entry name" value="Family A G protein-coupled receptor-like"/>
    <property type="match status" value="1"/>
</dbReference>
<dbReference type="GO" id="GO:0008528">
    <property type="term" value="F:G protein-coupled peptide receptor activity"/>
    <property type="evidence" value="ECO:0007669"/>
    <property type="project" value="InterPro"/>
</dbReference>
<dbReference type="InterPro" id="IPR017452">
    <property type="entry name" value="GPCR_Rhodpsn_7TM"/>
</dbReference>
<dbReference type="Gene3D" id="1.20.1070.10">
    <property type="entry name" value="Rhodopsin 7-helix transmembrane proteins"/>
    <property type="match status" value="1"/>
</dbReference>
<dbReference type="InterPro" id="IPR000276">
    <property type="entry name" value="GPCR_Rhodpsn"/>
</dbReference>
<feature type="domain" description="G-protein coupled receptors family 1 profile" evidence="6">
    <location>
        <begin position="68"/>
        <end position="352"/>
    </location>
</feature>